<dbReference type="PANTHER" id="PTHR33991:SF1">
    <property type="entry name" value="DNA REPAIR PROTEIN RECO"/>
    <property type="match status" value="1"/>
</dbReference>
<dbReference type="SUPFAM" id="SSF50249">
    <property type="entry name" value="Nucleic acid-binding proteins"/>
    <property type="match status" value="1"/>
</dbReference>
<dbReference type="EMBL" id="MGAQ01000015">
    <property type="protein sequence ID" value="OGK50569.1"/>
    <property type="molecule type" value="Genomic_DNA"/>
</dbReference>
<dbReference type="GO" id="GO:0006310">
    <property type="term" value="P:DNA recombination"/>
    <property type="evidence" value="ECO:0007669"/>
    <property type="project" value="UniProtKB-KW"/>
</dbReference>
<evidence type="ECO:0000259" key="4">
    <source>
        <dbReference type="Pfam" id="PF11967"/>
    </source>
</evidence>
<gene>
    <name evidence="5" type="ORF">A3B50_02185</name>
</gene>
<comment type="caution">
    <text evidence="5">The sequence shown here is derived from an EMBL/GenBank/DDBJ whole genome shotgun (WGS) entry which is preliminary data.</text>
</comment>
<dbReference type="Pfam" id="PF11967">
    <property type="entry name" value="RecO_N"/>
    <property type="match status" value="1"/>
</dbReference>
<dbReference type="GO" id="GO:0043590">
    <property type="term" value="C:bacterial nucleoid"/>
    <property type="evidence" value="ECO:0007669"/>
    <property type="project" value="TreeGrafter"/>
</dbReference>
<dbReference type="InterPro" id="IPR012340">
    <property type="entry name" value="NA-bd_OB-fold"/>
</dbReference>
<evidence type="ECO:0000256" key="3">
    <source>
        <dbReference type="ARBA" id="ARBA00023204"/>
    </source>
</evidence>
<dbReference type="Proteomes" id="UP000178558">
    <property type="component" value="Unassembled WGS sequence"/>
</dbReference>
<evidence type="ECO:0000313" key="6">
    <source>
        <dbReference type="Proteomes" id="UP000178558"/>
    </source>
</evidence>
<evidence type="ECO:0000256" key="1">
    <source>
        <dbReference type="ARBA" id="ARBA00022763"/>
    </source>
</evidence>
<keyword evidence="1" id="KW-0227">DNA damage</keyword>
<dbReference type="Gene3D" id="2.40.50.140">
    <property type="entry name" value="Nucleic acid-binding proteins"/>
    <property type="match status" value="1"/>
</dbReference>
<dbReference type="NCBIfam" id="TIGR00613">
    <property type="entry name" value="reco"/>
    <property type="match status" value="1"/>
</dbReference>
<keyword evidence="3" id="KW-0234">DNA repair</keyword>
<dbReference type="AlphaFoldDB" id="A0A1F7J4P0"/>
<protein>
    <submittedName>
        <fullName evidence="5">DNA repair protein RecO</fullName>
    </submittedName>
</protein>
<sequence length="179" mass="20846">MPRNIQTDAFILKKKNLPTKDSIITIFSKDHGKLSVFAKGVRTFTSRRLPHLQTGNLVTATLAKSKERYYLQETVLLSAFSEIKKDPVKLSYMYFLFFVVDRLLPEAQMELSEYVLVKRYISALAQKKKEPNLKDLEHVLNTLLAQLGYLHEDDKEKDIEELRVTIEQLINEKLPFFII</sequence>
<dbReference type="InterPro" id="IPR022572">
    <property type="entry name" value="DNA_rep/recomb_RecO_N"/>
</dbReference>
<organism evidence="5 6">
    <name type="scientific">Candidatus Roizmanbacteria bacterium RIFCSPLOWO2_01_FULL_40_42</name>
    <dbReference type="NCBI Taxonomy" id="1802066"/>
    <lineage>
        <taxon>Bacteria</taxon>
        <taxon>Candidatus Roizmaniibacteriota</taxon>
    </lineage>
</organism>
<evidence type="ECO:0000313" key="5">
    <source>
        <dbReference type="EMBL" id="OGK50569.1"/>
    </source>
</evidence>
<dbReference type="GO" id="GO:0006302">
    <property type="term" value="P:double-strand break repair"/>
    <property type="evidence" value="ECO:0007669"/>
    <property type="project" value="TreeGrafter"/>
</dbReference>
<evidence type="ECO:0000256" key="2">
    <source>
        <dbReference type="ARBA" id="ARBA00023172"/>
    </source>
</evidence>
<proteinExistence type="predicted"/>
<dbReference type="InterPro" id="IPR003717">
    <property type="entry name" value="RecO"/>
</dbReference>
<name>A0A1F7J4P0_9BACT</name>
<keyword evidence="2" id="KW-0233">DNA recombination</keyword>
<accession>A0A1F7J4P0</accession>
<dbReference type="PANTHER" id="PTHR33991">
    <property type="entry name" value="DNA REPAIR PROTEIN RECO"/>
    <property type="match status" value="1"/>
</dbReference>
<reference evidence="5 6" key="1">
    <citation type="journal article" date="2016" name="Nat. Commun.">
        <title>Thousands of microbial genomes shed light on interconnected biogeochemical processes in an aquifer system.</title>
        <authorList>
            <person name="Anantharaman K."/>
            <person name="Brown C.T."/>
            <person name="Hug L.A."/>
            <person name="Sharon I."/>
            <person name="Castelle C.J."/>
            <person name="Probst A.J."/>
            <person name="Thomas B.C."/>
            <person name="Singh A."/>
            <person name="Wilkins M.J."/>
            <person name="Karaoz U."/>
            <person name="Brodie E.L."/>
            <person name="Williams K.H."/>
            <person name="Hubbard S.S."/>
            <person name="Banfield J.F."/>
        </authorList>
    </citation>
    <scope>NUCLEOTIDE SEQUENCE [LARGE SCALE GENOMIC DNA]</scope>
</reference>
<feature type="domain" description="DNA replication/recombination mediator RecO N-terminal" evidence="4">
    <location>
        <begin position="4"/>
        <end position="79"/>
    </location>
</feature>